<reference evidence="8 9" key="1">
    <citation type="submission" date="2019-08" db="EMBL/GenBank/DDBJ databases">
        <title>Gluconobacter frateurii HD924 genome.</title>
        <authorList>
            <person name="Liu Y."/>
            <person name="Zhang P."/>
        </authorList>
    </citation>
    <scope>NUCLEOTIDE SEQUENCE [LARGE SCALE GENOMIC DNA]</scope>
    <source>
        <strain evidence="8 9">HD924</strain>
    </source>
</reference>
<dbReference type="RefSeq" id="WP_148620290.1">
    <property type="nucleotide sequence ID" value="NZ_CP043043.1"/>
</dbReference>
<dbReference type="InterPro" id="IPR026024">
    <property type="entry name" value="Chemotaxis_MeTrfase_CheR"/>
</dbReference>
<dbReference type="PANTHER" id="PTHR24422">
    <property type="entry name" value="CHEMOTAXIS PROTEIN METHYLTRANSFERASE"/>
    <property type="match status" value="1"/>
</dbReference>
<keyword evidence="3 5" id="KW-0808">Transferase</keyword>
<feature type="binding site" evidence="6">
    <location>
        <begin position="203"/>
        <end position="204"/>
    </location>
    <ligand>
        <name>S-adenosyl-L-methionine</name>
        <dbReference type="ChEBI" id="CHEBI:59789"/>
    </ligand>
</feature>
<dbReference type="PROSITE" id="PS50123">
    <property type="entry name" value="CHER"/>
    <property type="match status" value="1"/>
</dbReference>
<dbReference type="KEGG" id="gti:FXF46_08145"/>
<dbReference type="PRINTS" id="PR00996">
    <property type="entry name" value="CHERMTFRASE"/>
</dbReference>
<dbReference type="InterPro" id="IPR000780">
    <property type="entry name" value="CheR_MeTrfase"/>
</dbReference>
<dbReference type="AlphaFoldDB" id="A0AAP9ES29"/>
<evidence type="ECO:0000256" key="3">
    <source>
        <dbReference type="ARBA" id="ARBA00022679"/>
    </source>
</evidence>
<dbReference type="EMBL" id="CP043043">
    <property type="protein sequence ID" value="QEH96250.1"/>
    <property type="molecule type" value="Genomic_DNA"/>
</dbReference>
<dbReference type="Pfam" id="PF03705">
    <property type="entry name" value="CheR_N"/>
    <property type="match status" value="1"/>
</dbReference>
<dbReference type="GO" id="GO:0008983">
    <property type="term" value="F:protein-glutamate O-methyltransferase activity"/>
    <property type="evidence" value="ECO:0007669"/>
    <property type="project" value="UniProtKB-EC"/>
</dbReference>
<dbReference type="Gene3D" id="3.40.50.150">
    <property type="entry name" value="Vaccinia Virus protein VP39"/>
    <property type="match status" value="1"/>
</dbReference>
<feature type="binding site" evidence="6">
    <location>
        <position position="149"/>
    </location>
    <ligand>
        <name>S-adenosyl-L-methionine</name>
        <dbReference type="ChEBI" id="CHEBI:59789"/>
    </ligand>
</feature>
<gene>
    <name evidence="8" type="ORF">FXF46_08145</name>
</gene>
<dbReference type="InterPro" id="IPR029063">
    <property type="entry name" value="SAM-dependent_MTases_sf"/>
</dbReference>
<feature type="binding site" evidence="6">
    <location>
        <begin position="220"/>
        <end position="221"/>
    </location>
    <ligand>
        <name>S-adenosyl-L-methionine</name>
        <dbReference type="ChEBI" id="CHEBI:59789"/>
    </ligand>
</feature>
<keyword evidence="4 5" id="KW-0949">S-adenosyl-L-methionine</keyword>
<protein>
    <recommendedName>
        <fullName evidence="5">Chemotaxis protein methyltransferase</fullName>
        <ecNumber evidence="5">2.1.1.80</ecNumber>
    </recommendedName>
</protein>
<dbReference type="InterPro" id="IPR050903">
    <property type="entry name" value="Bact_Chemotaxis_MeTrfase"/>
</dbReference>
<feature type="domain" description="CheR-type methyltransferase" evidence="7">
    <location>
        <begin position="4"/>
        <end position="276"/>
    </location>
</feature>
<dbReference type="SMART" id="SM00138">
    <property type="entry name" value="MeTrc"/>
    <property type="match status" value="1"/>
</dbReference>
<organism evidence="8 9">
    <name type="scientific">Gluconobacter thailandicus</name>
    <dbReference type="NCBI Taxonomy" id="257438"/>
    <lineage>
        <taxon>Bacteria</taxon>
        <taxon>Pseudomonadati</taxon>
        <taxon>Pseudomonadota</taxon>
        <taxon>Alphaproteobacteria</taxon>
        <taxon>Acetobacterales</taxon>
        <taxon>Acetobacteraceae</taxon>
        <taxon>Gluconobacter</taxon>
    </lineage>
</organism>
<comment type="catalytic activity">
    <reaction evidence="1 5">
        <text>L-glutamyl-[protein] + S-adenosyl-L-methionine = [protein]-L-glutamate 5-O-methyl ester + S-adenosyl-L-homocysteine</text>
        <dbReference type="Rhea" id="RHEA:24452"/>
        <dbReference type="Rhea" id="RHEA-COMP:10208"/>
        <dbReference type="Rhea" id="RHEA-COMP:10311"/>
        <dbReference type="ChEBI" id="CHEBI:29973"/>
        <dbReference type="ChEBI" id="CHEBI:57856"/>
        <dbReference type="ChEBI" id="CHEBI:59789"/>
        <dbReference type="ChEBI" id="CHEBI:82795"/>
        <dbReference type="EC" id="2.1.1.80"/>
    </reaction>
</comment>
<dbReference type="PIRSF" id="PIRSF000410">
    <property type="entry name" value="CheR"/>
    <property type="match status" value="1"/>
</dbReference>
<dbReference type="Pfam" id="PF01739">
    <property type="entry name" value="CheR"/>
    <property type="match status" value="1"/>
</dbReference>
<keyword evidence="2 5" id="KW-0489">Methyltransferase</keyword>
<dbReference type="EC" id="2.1.1.80" evidence="5"/>
<feature type="binding site" evidence="6">
    <location>
        <position position="85"/>
    </location>
    <ligand>
        <name>S-adenosyl-L-methionine</name>
        <dbReference type="ChEBI" id="CHEBI:59789"/>
    </ligand>
</feature>
<evidence type="ECO:0000256" key="2">
    <source>
        <dbReference type="ARBA" id="ARBA00022603"/>
    </source>
</evidence>
<dbReference type="InterPro" id="IPR036804">
    <property type="entry name" value="CheR_N_sf"/>
</dbReference>
<dbReference type="InterPro" id="IPR022641">
    <property type="entry name" value="CheR_N"/>
</dbReference>
<evidence type="ECO:0000313" key="9">
    <source>
        <dbReference type="Proteomes" id="UP000323560"/>
    </source>
</evidence>
<dbReference type="InterPro" id="IPR022642">
    <property type="entry name" value="CheR_C"/>
</dbReference>
<evidence type="ECO:0000256" key="5">
    <source>
        <dbReference type="PIRNR" id="PIRNR000410"/>
    </source>
</evidence>
<evidence type="ECO:0000313" key="8">
    <source>
        <dbReference type="EMBL" id="QEH96250.1"/>
    </source>
</evidence>
<dbReference type="Proteomes" id="UP000323560">
    <property type="component" value="Chromosome"/>
</dbReference>
<feature type="binding site" evidence="6">
    <location>
        <position position="123"/>
    </location>
    <ligand>
        <name>S-adenosyl-L-methionine</name>
        <dbReference type="ChEBI" id="CHEBI:59789"/>
    </ligand>
</feature>
<evidence type="ECO:0000259" key="7">
    <source>
        <dbReference type="PROSITE" id="PS50123"/>
    </source>
</evidence>
<dbReference type="SUPFAM" id="SSF53335">
    <property type="entry name" value="S-adenosyl-L-methionine-dependent methyltransferases"/>
    <property type="match status" value="1"/>
</dbReference>
<evidence type="ECO:0000256" key="6">
    <source>
        <dbReference type="PIRSR" id="PIRSR000410-1"/>
    </source>
</evidence>
<feature type="binding site" evidence="6">
    <location>
        <position position="79"/>
    </location>
    <ligand>
        <name>S-adenosyl-L-methionine</name>
        <dbReference type="ChEBI" id="CHEBI:59789"/>
    </ligand>
</feature>
<evidence type="ECO:0000256" key="4">
    <source>
        <dbReference type="ARBA" id="ARBA00022691"/>
    </source>
</evidence>
<dbReference type="GO" id="GO:0032259">
    <property type="term" value="P:methylation"/>
    <property type="evidence" value="ECO:0007669"/>
    <property type="project" value="UniProtKB-KW"/>
</dbReference>
<dbReference type="Gene3D" id="1.10.155.10">
    <property type="entry name" value="Chemotaxis receptor methyltransferase CheR, N-terminal domain"/>
    <property type="match status" value="1"/>
</dbReference>
<dbReference type="SUPFAM" id="SSF47757">
    <property type="entry name" value="Chemotaxis receptor methyltransferase CheR, N-terminal domain"/>
    <property type="match status" value="1"/>
</dbReference>
<sequence>MLSLSNKDEKISRRSLRIISQIAYDVSGILLNDKKEDLVFSRLNKRLRENKISNFEEYCDIIQSDAVERSQMIAALTTNVTAFYREKHHFNYLSNIIRNGFINKIKNGEELRIWSAACSSGEEAYSAAMTASEILADLSSAKMKILGTDIDTNMLERSRIGFYDLEEKKSIPLEIFNKFCLEKGKEFTFKKEILETVRFKSLNLISEWPFESKFHAIFCRNVAIYFDKPTREKLWSRLAERLHVGGEIYIGHSERISNPDLLGLRPVGLNSYKRVK</sequence>
<comment type="function">
    <text evidence="5">Methylation of the membrane-bound methyl-accepting chemotaxis proteins (MCP) to form gamma-glutamyl methyl ester residues in MCP.</text>
</comment>
<feature type="binding site" evidence="6">
    <location>
        <position position="81"/>
    </location>
    <ligand>
        <name>S-adenosyl-L-methionine</name>
        <dbReference type="ChEBI" id="CHEBI:59789"/>
    </ligand>
</feature>
<dbReference type="PANTHER" id="PTHR24422:SF19">
    <property type="entry name" value="CHEMOTAXIS PROTEIN METHYLTRANSFERASE"/>
    <property type="match status" value="1"/>
</dbReference>
<name>A0AAP9ES29_GLUTH</name>
<evidence type="ECO:0000256" key="1">
    <source>
        <dbReference type="ARBA" id="ARBA00001541"/>
    </source>
</evidence>
<proteinExistence type="predicted"/>
<accession>A0AAP9ES29</accession>